<accession>A0AAV4TRF6</accession>
<dbReference type="AlphaFoldDB" id="A0AAV4TRF6"/>
<organism evidence="1 2">
    <name type="scientific">Caerostris darwini</name>
    <dbReference type="NCBI Taxonomy" id="1538125"/>
    <lineage>
        <taxon>Eukaryota</taxon>
        <taxon>Metazoa</taxon>
        <taxon>Ecdysozoa</taxon>
        <taxon>Arthropoda</taxon>
        <taxon>Chelicerata</taxon>
        <taxon>Arachnida</taxon>
        <taxon>Araneae</taxon>
        <taxon>Araneomorphae</taxon>
        <taxon>Entelegynae</taxon>
        <taxon>Araneoidea</taxon>
        <taxon>Araneidae</taxon>
        <taxon>Caerostris</taxon>
    </lineage>
</organism>
<sequence length="101" mass="11602">METVNFFFFSPPTARDLVFYLSLAGHWILANRKRCMTYGHPGLSPSVSLFSEKWRMDAAGQNRRSSSDTAWGVMDLNLDRWEHQRGMDANAAVDEIFTRVD</sequence>
<evidence type="ECO:0000313" key="1">
    <source>
        <dbReference type="EMBL" id="GIY48374.1"/>
    </source>
</evidence>
<comment type="caution">
    <text evidence="1">The sequence shown here is derived from an EMBL/GenBank/DDBJ whole genome shotgun (WGS) entry which is preliminary data.</text>
</comment>
<dbReference type="Proteomes" id="UP001054837">
    <property type="component" value="Unassembled WGS sequence"/>
</dbReference>
<dbReference type="EMBL" id="BPLQ01010101">
    <property type="protein sequence ID" value="GIY48374.1"/>
    <property type="molecule type" value="Genomic_DNA"/>
</dbReference>
<gene>
    <name evidence="1" type="ORF">CDAR_105931</name>
</gene>
<evidence type="ECO:0000313" key="2">
    <source>
        <dbReference type="Proteomes" id="UP001054837"/>
    </source>
</evidence>
<protein>
    <submittedName>
        <fullName evidence="1">Uncharacterized protein</fullName>
    </submittedName>
</protein>
<reference evidence="1 2" key="1">
    <citation type="submission" date="2021-06" db="EMBL/GenBank/DDBJ databases">
        <title>Caerostris darwini draft genome.</title>
        <authorList>
            <person name="Kono N."/>
            <person name="Arakawa K."/>
        </authorList>
    </citation>
    <scope>NUCLEOTIDE SEQUENCE [LARGE SCALE GENOMIC DNA]</scope>
</reference>
<proteinExistence type="predicted"/>
<name>A0AAV4TRF6_9ARAC</name>
<keyword evidence="2" id="KW-1185">Reference proteome</keyword>